<protein>
    <recommendedName>
        <fullName evidence="1">endopeptidase La</fullName>
        <ecNumber evidence="1">3.4.21.53</ecNumber>
    </recommendedName>
</protein>
<accession>A0A3N4GPM7</accession>
<feature type="region of interest" description="Disordered" evidence="2">
    <location>
        <begin position="104"/>
        <end position="128"/>
    </location>
</feature>
<reference evidence="4 5" key="1">
    <citation type="submission" date="2018-11" db="EMBL/GenBank/DDBJ databases">
        <title>Draft genome sequence of Gordonia sp. RS15-1S isolated from rice stems.</title>
        <authorList>
            <person name="Muangham S."/>
        </authorList>
    </citation>
    <scope>NUCLEOTIDE SEQUENCE [LARGE SCALE GENOMIC DNA]</scope>
    <source>
        <strain evidence="4 5">RS15-1S</strain>
    </source>
</reference>
<gene>
    <name evidence="4" type="ORF">EF294_10335</name>
</gene>
<dbReference type="InterPro" id="IPR008269">
    <property type="entry name" value="Lon_proteolytic"/>
</dbReference>
<dbReference type="SUPFAM" id="SSF54211">
    <property type="entry name" value="Ribosomal protein S5 domain 2-like"/>
    <property type="match status" value="1"/>
</dbReference>
<dbReference type="GO" id="GO:0006508">
    <property type="term" value="P:proteolysis"/>
    <property type="evidence" value="ECO:0007669"/>
    <property type="project" value="UniProtKB-KW"/>
</dbReference>
<dbReference type="InterPro" id="IPR027065">
    <property type="entry name" value="Lon_Prtase"/>
</dbReference>
<feature type="active site" evidence="1">
    <location>
        <position position="247"/>
    </location>
</feature>
<dbReference type="SUPFAM" id="SSF50156">
    <property type="entry name" value="PDZ domain-like"/>
    <property type="match status" value="1"/>
</dbReference>
<dbReference type="Gene3D" id="3.30.230.10">
    <property type="match status" value="1"/>
</dbReference>
<feature type="compositionally biased region" description="Low complexity" evidence="2">
    <location>
        <begin position="110"/>
        <end position="119"/>
    </location>
</feature>
<dbReference type="AlphaFoldDB" id="A0A3N4GPM7"/>
<evidence type="ECO:0000259" key="3">
    <source>
        <dbReference type="PROSITE" id="PS51786"/>
    </source>
</evidence>
<dbReference type="EC" id="3.4.21.53" evidence="1"/>
<dbReference type="GO" id="GO:0005524">
    <property type="term" value="F:ATP binding"/>
    <property type="evidence" value="ECO:0007669"/>
    <property type="project" value="InterPro"/>
</dbReference>
<dbReference type="PROSITE" id="PS51786">
    <property type="entry name" value="LON_PROTEOLYTIC"/>
    <property type="match status" value="1"/>
</dbReference>
<dbReference type="Pfam" id="PF05362">
    <property type="entry name" value="Lon_C"/>
    <property type="match status" value="1"/>
</dbReference>
<sequence length="349" mass="36050">MKGPTSRRIVTVAVTVLILLALVVVGTTVQVPFVALGPGPTVNTLGTIQLDNREVPVVDISGAPTQRTDGNLNLTTVSVTDGLSLFQTIGMWLSGTYSVQPRETVFPPDQTTEQTNQQNAEDMSNSESTAQAAALRYLDRPTELVAALVTPDGPASSVLRSGDVILKVGGTAVMTTEDLQKAVRAHKPGDEIAVEIRRGGAAQAVTVKAAARPGEQDVAYIGVTPEVRNADPNLKITFNVGDIGGPSAGLMLTLAVIDRLGTKQLTHGKFIAGTGTIADDGKVGPIGGITHKTRAARDAGATVFLVPDQNCAEAAGDAPDGLQLVKVESVDSAVDSLDALAAGKPVPHC</sequence>
<keyword evidence="1" id="KW-0720">Serine protease</keyword>
<dbReference type="GO" id="GO:0004252">
    <property type="term" value="F:serine-type endopeptidase activity"/>
    <property type="evidence" value="ECO:0007669"/>
    <property type="project" value="UniProtKB-UniRule"/>
</dbReference>
<dbReference type="InterPro" id="IPR020568">
    <property type="entry name" value="Ribosomal_Su5_D2-typ_SF"/>
</dbReference>
<dbReference type="PANTHER" id="PTHR10046">
    <property type="entry name" value="ATP DEPENDENT LON PROTEASE FAMILY MEMBER"/>
    <property type="match status" value="1"/>
</dbReference>
<dbReference type="GO" id="GO:0030163">
    <property type="term" value="P:protein catabolic process"/>
    <property type="evidence" value="ECO:0007669"/>
    <property type="project" value="InterPro"/>
</dbReference>
<dbReference type="InterPro" id="IPR036034">
    <property type="entry name" value="PDZ_sf"/>
</dbReference>
<dbReference type="InterPro" id="IPR014721">
    <property type="entry name" value="Ribsml_uS5_D2-typ_fold_subgr"/>
</dbReference>
<dbReference type="GO" id="GO:0004176">
    <property type="term" value="F:ATP-dependent peptidase activity"/>
    <property type="evidence" value="ECO:0007669"/>
    <property type="project" value="UniProtKB-UniRule"/>
</dbReference>
<evidence type="ECO:0000313" key="5">
    <source>
        <dbReference type="Proteomes" id="UP000267536"/>
    </source>
</evidence>
<dbReference type="EMBL" id="RKMH01000007">
    <property type="protein sequence ID" value="RPA61041.1"/>
    <property type="molecule type" value="Genomic_DNA"/>
</dbReference>
<keyword evidence="1" id="KW-0645">Protease</keyword>
<organism evidence="4 5">
    <name type="scientific">Gordonia oryzae</name>
    <dbReference type="NCBI Taxonomy" id="2487349"/>
    <lineage>
        <taxon>Bacteria</taxon>
        <taxon>Bacillati</taxon>
        <taxon>Actinomycetota</taxon>
        <taxon>Actinomycetes</taxon>
        <taxon>Mycobacteriales</taxon>
        <taxon>Gordoniaceae</taxon>
        <taxon>Gordonia</taxon>
    </lineage>
</organism>
<comment type="similarity">
    <text evidence="1">Belongs to the peptidase S16 family.</text>
</comment>
<name>A0A3N4GPM7_9ACTN</name>
<proteinExistence type="inferred from homology"/>
<dbReference type="InterPro" id="IPR001478">
    <property type="entry name" value="PDZ"/>
</dbReference>
<feature type="active site" evidence="1">
    <location>
        <position position="292"/>
    </location>
</feature>
<keyword evidence="5" id="KW-1185">Reference proteome</keyword>
<evidence type="ECO:0000313" key="4">
    <source>
        <dbReference type="EMBL" id="RPA61041.1"/>
    </source>
</evidence>
<evidence type="ECO:0000256" key="1">
    <source>
        <dbReference type="PROSITE-ProRule" id="PRU01122"/>
    </source>
</evidence>
<dbReference type="OrthoDB" id="2356897at2"/>
<keyword evidence="1" id="KW-0378">Hydrolase</keyword>
<dbReference type="Proteomes" id="UP000267536">
    <property type="component" value="Unassembled WGS sequence"/>
</dbReference>
<evidence type="ECO:0000256" key="2">
    <source>
        <dbReference type="SAM" id="MobiDB-lite"/>
    </source>
</evidence>
<feature type="domain" description="Lon proteolytic" evidence="3">
    <location>
        <begin position="239"/>
        <end position="340"/>
    </location>
</feature>
<dbReference type="SMART" id="SM00228">
    <property type="entry name" value="PDZ"/>
    <property type="match status" value="1"/>
</dbReference>
<dbReference type="Pfam" id="PF13180">
    <property type="entry name" value="PDZ_2"/>
    <property type="match status" value="1"/>
</dbReference>
<comment type="catalytic activity">
    <reaction evidence="1">
        <text>Hydrolysis of proteins in presence of ATP.</text>
        <dbReference type="EC" id="3.4.21.53"/>
    </reaction>
</comment>
<dbReference type="RefSeq" id="WP_123929111.1">
    <property type="nucleotide sequence ID" value="NZ_JBPSDP010000006.1"/>
</dbReference>
<comment type="caution">
    <text evidence="4">The sequence shown here is derived from an EMBL/GenBank/DDBJ whole genome shotgun (WGS) entry which is preliminary data.</text>
</comment>